<dbReference type="EMBL" id="LWDX02046091">
    <property type="protein sequence ID" value="OEL22180.1"/>
    <property type="molecule type" value="Genomic_DNA"/>
</dbReference>
<proteinExistence type="predicted"/>
<protein>
    <submittedName>
        <fullName evidence="2">Uncharacterized protein</fullName>
    </submittedName>
</protein>
<comment type="caution">
    <text evidence="2">The sequence shown here is derived from an EMBL/GenBank/DDBJ whole genome shotgun (WGS) entry which is preliminary data.</text>
</comment>
<feature type="non-terminal residue" evidence="2">
    <location>
        <position position="108"/>
    </location>
</feature>
<sequence length="108" mass="11152">LGASTCCSTARDRPTRATRPVAAAMARGAATAATARAAAAAPGRAWWARVSWSCRPRVLAPRPPPRATASGGRGGRRRTASRRGARARVGGASWTTCRRASPSSARPT</sequence>
<evidence type="ECO:0000256" key="1">
    <source>
        <dbReference type="SAM" id="MobiDB-lite"/>
    </source>
</evidence>
<feature type="non-terminal residue" evidence="2">
    <location>
        <position position="1"/>
    </location>
</feature>
<reference evidence="2 3" key="1">
    <citation type="submission" date="2016-09" db="EMBL/GenBank/DDBJ databases">
        <title>The draft genome of Dichanthelium oligosanthes: A C3 panicoid grass species.</title>
        <authorList>
            <person name="Studer A.J."/>
            <person name="Schnable J.C."/>
            <person name="Brutnell T.P."/>
        </authorList>
    </citation>
    <scope>NUCLEOTIDE SEQUENCE [LARGE SCALE GENOMIC DNA]</scope>
    <source>
        <strain evidence="3">cv. Kellogg 1175</strain>
        <tissue evidence="2">Leaf</tissue>
    </source>
</reference>
<feature type="compositionally biased region" description="Polar residues" evidence="1">
    <location>
        <begin position="93"/>
        <end position="108"/>
    </location>
</feature>
<dbReference type="Proteomes" id="UP000095767">
    <property type="component" value="Unassembled WGS sequence"/>
</dbReference>
<feature type="compositionally biased region" description="Basic residues" evidence="1">
    <location>
        <begin position="74"/>
        <end position="86"/>
    </location>
</feature>
<evidence type="ECO:0000313" key="2">
    <source>
        <dbReference type="EMBL" id="OEL22180.1"/>
    </source>
</evidence>
<gene>
    <name evidence="2" type="ORF">BAE44_0016800</name>
</gene>
<feature type="region of interest" description="Disordered" evidence="1">
    <location>
        <begin position="57"/>
        <end position="108"/>
    </location>
</feature>
<evidence type="ECO:0000313" key="3">
    <source>
        <dbReference type="Proteomes" id="UP000095767"/>
    </source>
</evidence>
<organism evidence="2 3">
    <name type="scientific">Dichanthelium oligosanthes</name>
    <dbReference type="NCBI Taxonomy" id="888268"/>
    <lineage>
        <taxon>Eukaryota</taxon>
        <taxon>Viridiplantae</taxon>
        <taxon>Streptophyta</taxon>
        <taxon>Embryophyta</taxon>
        <taxon>Tracheophyta</taxon>
        <taxon>Spermatophyta</taxon>
        <taxon>Magnoliopsida</taxon>
        <taxon>Liliopsida</taxon>
        <taxon>Poales</taxon>
        <taxon>Poaceae</taxon>
        <taxon>PACMAD clade</taxon>
        <taxon>Panicoideae</taxon>
        <taxon>Panicodae</taxon>
        <taxon>Paniceae</taxon>
        <taxon>Dichantheliinae</taxon>
        <taxon>Dichanthelium</taxon>
    </lineage>
</organism>
<accession>A0A1E5VAJ4</accession>
<feature type="region of interest" description="Disordered" evidence="1">
    <location>
        <begin position="1"/>
        <end position="20"/>
    </location>
</feature>
<keyword evidence="3" id="KW-1185">Reference proteome</keyword>
<dbReference type="AlphaFoldDB" id="A0A1E5VAJ4"/>
<name>A0A1E5VAJ4_9POAL</name>